<name>A0A8S4MMA9_BRALA</name>
<evidence type="ECO:0000313" key="2">
    <source>
        <dbReference type="EMBL" id="CAH1276898.1"/>
    </source>
</evidence>
<comment type="caution">
    <text evidence="2">The sequence shown here is derived from an EMBL/GenBank/DDBJ whole genome shotgun (WGS) entry which is preliminary data.</text>
</comment>
<evidence type="ECO:0000256" key="1">
    <source>
        <dbReference type="SAM" id="MobiDB-lite"/>
    </source>
</evidence>
<keyword evidence="3" id="KW-1185">Reference proteome</keyword>
<dbReference type="EMBL" id="CAKMNS010000101">
    <property type="protein sequence ID" value="CAH1276898.1"/>
    <property type="molecule type" value="Genomic_DNA"/>
</dbReference>
<proteinExistence type="predicted"/>
<feature type="region of interest" description="Disordered" evidence="1">
    <location>
        <begin position="119"/>
        <end position="146"/>
    </location>
</feature>
<gene>
    <name evidence="2" type="primary">Hypp9422</name>
    <name evidence="2" type="ORF">BLAG_LOCUS25835</name>
</gene>
<feature type="compositionally biased region" description="Basic residues" evidence="1">
    <location>
        <begin position="128"/>
        <end position="146"/>
    </location>
</feature>
<protein>
    <submittedName>
        <fullName evidence="2">Hypp9422 protein</fullName>
    </submittedName>
</protein>
<reference evidence="2" key="1">
    <citation type="submission" date="2022-01" db="EMBL/GenBank/DDBJ databases">
        <authorList>
            <person name="Braso-Vives M."/>
        </authorList>
    </citation>
    <scope>NUCLEOTIDE SEQUENCE</scope>
</reference>
<evidence type="ECO:0000313" key="3">
    <source>
        <dbReference type="Proteomes" id="UP000838412"/>
    </source>
</evidence>
<dbReference type="Proteomes" id="UP000838412">
    <property type="component" value="Unassembled WGS sequence"/>
</dbReference>
<sequence>MALDAECHAVVGSDDELAMRKAIGQLSARVLVLAAPDTCATALQTICVTRQYTELERCLQGVGDYLLCQDFQWFRVHEVAWMRMTNEERERHFSQFMRHKTPGIPQSVTSTDGTRVITKRTNGGKKPGQVKRKRATRTTTLKRTKT</sequence>
<organism evidence="2 3">
    <name type="scientific">Branchiostoma lanceolatum</name>
    <name type="common">Common lancelet</name>
    <name type="synonym">Amphioxus lanceolatum</name>
    <dbReference type="NCBI Taxonomy" id="7740"/>
    <lineage>
        <taxon>Eukaryota</taxon>
        <taxon>Metazoa</taxon>
        <taxon>Chordata</taxon>
        <taxon>Cephalochordata</taxon>
        <taxon>Leptocardii</taxon>
        <taxon>Amphioxiformes</taxon>
        <taxon>Branchiostomatidae</taxon>
        <taxon>Branchiostoma</taxon>
    </lineage>
</organism>
<accession>A0A8S4MMA9</accession>
<dbReference type="AlphaFoldDB" id="A0A8S4MMA9"/>